<proteinExistence type="predicted"/>
<protein>
    <recommendedName>
        <fullName evidence="1">GIY-YIG domain-containing protein</fullName>
    </recommendedName>
</protein>
<reference evidence="2 3" key="1">
    <citation type="submission" date="2024-02" db="EMBL/GenBank/DDBJ databases">
        <title>Roseibium algae sp. nov., isolated from marine alga (Grateloupia sp.), showing potential in myo-inositol conversion.</title>
        <authorList>
            <person name="Wang Y."/>
        </authorList>
    </citation>
    <scope>NUCLEOTIDE SEQUENCE [LARGE SCALE GENOMIC DNA]</scope>
    <source>
        <strain evidence="2 3">H3510</strain>
    </source>
</reference>
<dbReference type="PROSITE" id="PS50164">
    <property type="entry name" value="GIY_YIG"/>
    <property type="match status" value="1"/>
</dbReference>
<dbReference type="RefSeq" id="WP_340276165.1">
    <property type="nucleotide sequence ID" value="NZ_JBAKIA010000014.1"/>
</dbReference>
<accession>A0ABU8TQR8</accession>
<dbReference type="CDD" id="cd10440">
    <property type="entry name" value="GIY-YIG_COG3680"/>
    <property type="match status" value="1"/>
</dbReference>
<comment type="caution">
    <text evidence="2">The sequence shown here is derived from an EMBL/GenBank/DDBJ whole genome shotgun (WGS) entry which is preliminary data.</text>
</comment>
<dbReference type="Proteomes" id="UP001385499">
    <property type="component" value="Unassembled WGS sequence"/>
</dbReference>
<dbReference type="InterPro" id="IPR000305">
    <property type="entry name" value="GIY-YIG_endonuc"/>
</dbReference>
<sequence length="293" mass="33141">MKNTEDCSLFDSLVTEKLGHYVYVLIDPETRHPFYVGKGGGRQGNGNLRVCDHFTEAAQETGGETEKNKRIRKIWADDRDVEWRIVRSGLQSEEEALTVECALIDMLREMKVHLTNINCGYGSTASGLKSPTDLREWCAPQLDVSNLPRDVFNRPIFVFNIETGVKDRKSRGNVDNAELYENATCQSWEVTKELKDLKNAMAVGCIKGITRAAVDIREWKQVGSRSEIIVDDSESGIERREGLIFKNVSQIINHCMGFWQHGGYLVVRIAEDGQVKVERGSQDRLFRLDKNAG</sequence>
<evidence type="ECO:0000313" key="3">
    <source>
        <dbReference type="Proteomes" id="UP001385499"/>
    </source>
</evidence>
<keyword evidence="3" id="KW-1185">Reference proteome</keyword>
<gene>
    <name evidence="2" type="ORF">V6575_17490</name>
</gene>
<dbReference type="Pfam" id="PF22945">
    <property type="entry name" value="LEM-3_GIY-YIG"/>
    <property type="match status" value="1"/>
</dbReference>
<organism evidence="2 3">
    <name type="scientific">Roseibium algae</name>
    <dbReference type="NCBI Taxonomy" id="3123038"/>
    <lineage>
        <taxon>Bacteria</taxon>
        <taxon>Pseudomonadati</taxon>
        <taxon>Pseudomonadota</taxon>
        <taxon>Alphaproteobacteria</taxon>
        <taxon>Hyphomicrobiales</taxon>
        <taxon>Stappiaceae</taxon>
        <taxon>Roseibium</taxon>
    </lineage>
</organism>
<name>A0ABU8TQR8_9HYPH</name>
<evidence type="ECO:0000313" key="2">
    <source>
        <dbReference type="EMBL" id="MEJ8475890.1"/>
    </source>
</evidence>
<feature type="domain" description="GIY-YIG" evidence="1">
    <location>
        <begin position="18"/>
        <end position="117"/>
    </location>
</feature>
<dbReference type="EMBL" id="JBAKIA010000014">
    <property type="protein sequence ID" value="MEJ8475890.1"/>
    <property type="molecule type" value="Genomic_DNA"/>
</dbReference>
<evidence type="ECO:0000259" key="1">
    <source>
        <dbReference type="PROSITE" id="PS50164"/>
    </source>
</evidence>